<evidence type="ECO:0000313" key="2">
    <source>
        <dbReference type="EMBL" id="CAG8896748.1"/>
    </source>
</evidence>
<feature type="region of interest" description="Disordered" evidence="1">
    <location>
        <begin position="325"/>
        <end position="351"/>
    </location>
</feature>
<dbReference type="Proteomes" id="UP001154252">
    <property type="component" value="Unassembled WGS sequence"/>
</dbReference>
<dbReference type="AlphaFoldDB" id="A0A9W4P641"/>
<feature type="compositionally biased region" description="Acidic residues" evidence="1">
    <location>
        <begin position="69"/>
        <end position="78"/>
    </location>
</feature>
<comment type="caution">
    <text evidence="2">The sequence shown here is derived from an EMBL/GenBank/DDBJ whole genome shotgun (WGS) entry which is preliminary data.</text>
</comment>
<proteinExistence type="predicted"/>
<keyword evidence="3" id="KW-1185">Reference proteome</keyword>
<feature type="region of interest" description="Disordered" evidence="1">
    <location>
        <begin position="1"/>
        <end position="82"/>
    </location>
</feature>
<feature type="region of interest" description="Disordered" evidence="1">
    <location>
        <begin position="1057"/>
        <end position="1088"/>
    </location>
</feature>
<feature type="compositionally biased region" description="Polar residues" evidence="1">
    <location>
        <begin position="1"/>
        <end position="11"/>
    </location>
</feature>
<dbReference type="EMBL" id="CAJVRC010000859">
    <property type="protein sequence ID" value="CAG8896748.1"/>
    <property type="molecule type" value="Genomic_DNA"/>
</dbReference>
<feature type="compositionally biased region" description="Polar residues" evidence="1">
    <location>
        <begin position="50"/>
        <end position="62"/>
    </location>
</feature>
<reference evidence="2" key="1">
    <citation type="submission" date="2021-07" db="EMBL/GenBank/DDBJ databases">
        <authorList>
            <person name="Branca A.L. A."/>
        </authorList>
    </citation>
    <scope>NUCLEOTIDE SEQUENCE</scope>
</reference>
<organism evidence="2 3">
    <name type="scientific">Penicillium egyptiacum</name>
    <dbReference type="NCBI Taxonomy" id="1303716"/>
    <lineage>
        <taxon>Eukaryota</taxon>
        <taxon>Fungi</taxon>
        <taxon>Dikarya</taxon>
        <taxon>Ascomycota</taxon>
        <taxon>Pezizomycotina</taxon>
        <taxon>Eurotiomycetes</taxon>
        <taxon>Eurotiomycetidae</taxon>
        <taxon>Eurotiales</taxon>
        <taxon>Aspergillaceae</taxon>
        <taxon>Penicillium</taxon>
    </lineage>
</organism>
<gene>
    <name evidence="2" type="ORF">PEGY_LOCUS4490</name>
</gene>
<feature type="region of interest" description="Disordered" evidence="1">
    <location>
        <begin position="406"/>
        <end position="520"/>
    </location>
</feature>
<feature type="region of interest" description="Disordered" evidence="1">
    <location>
        <begin position="965"/>
        <end position="1016"/>
    </location>
</feature>
<sequence length="1171" mass="128990">MPAQIADTTRGPSGAVPGAPAQHMAPDTNESQGQSHHLGLKEEDIASRGSGDTRSASAQRSLDTMIDLESQDSEDDSEISPLSDYLPPLRSASRLVRFFPELSSHFSVVSPVSADSNMDRSMGHSFFERELEERVQTLYRSSADVAPDAHGSVDQAEITLPSSGSDETLDCASSCYSPRSSVTSVGSTFWGDDERYPYKTADAYSIYSPVAAGVFDDAHSICSSRPSSIVAPCHLHVSKPACAIPITKEVSINDLKNKPLPLEPSFAPSSAASNPSDSPLSAVSPRFKSQWSTQYSKRDSLIPLQHPATVSHGDWKKSMIHRLNNHRQSDNPCDTCGHSQRQPQRHGRQRSDLVIAGRRARHVPTLSQATEELEDALTALADQDLSHKTLLILDGPLQISRHNGDLIATRPAPLPPSTKPHSQTPQGKSALKDSSRVNTIKSRDLSSTKEKSQNLSKREAKDEPRRSGRDKEMEMDEKPDAKNTPTSKENIKKAKSKKSFLAFRKQSQAPRDAVSVSSRSEDSLHMTLESHSADPLDLAPTRDSLLLQLPRLQTNHLGNPFDTVAEKAVLSGSPGLVAMEGVKLEEKPIASKIRQSWALVSTAQASSVQLTEHIYELPATPPSPSSALPSQAERNVPVNITLPEDMPMDLILSIMQNIDSLDDLFNFVLVNKKIYTAFKGRELPMLKNALFKMSPPAWEMREMSPPWEIEWQPLIDPDSQVPEYTPTLYLQRYAQDIYTLAKLKTLVLARCAPFLRRDTIRGLAGVDNTRAEEVDDAFWRLWTFCRIFGSGKGRENDIAGQMDWLKGGVQAKDHFTSASTMTQPFGMNNVLFEPPEGFGRGNLSGLSQKQMYDLTEIWTCMGVLLQPLHGKCIEARKVGIFDGMNVPDGDLAREETVLEEWTSYILTLGLGAVLTLSSVCPADTTAATFTKAKSIGLAKWEPTETEASRSSFLKEAVSRAYELQERALDSPNETSPQKASPVENDREIRERQAGFAHELRRRRERGLDADPTGRLSFSAERPMSEFSTIVHNLNGSIRGHRPAQSVPSVPALVLDRSTSTAGTAPRTPTHPSDPSTAFASSYNPPPLRPQVLDPVDRAIDMMVNQLGFSPQDAKWALKITDTGEGIDATAAVQLLQRQRKKNERNPYGQGDTLLSDVIKRQKSQELGWRWA</sequence>
<feature type="compositionally biased region" description="Polar residues" evidence="1">
    <location>
        <begin position="1069"/>
        <end position="1082"/>
    </location>
</feature>
<accession>A0A9W4P641</accession>
<dbReference type="OrthoDB" id="5376710at2759"/>
<feature type="compositionally biased region" description="Basic and acidic residues" evidence="1">
    <location>
        <begin position="430"/>
        <end position="481"/>
    </location>
</feature>
<protein>
    <submittedName>
        <fullName evidence="2">Uncharacterized protein</fullName>
    </submittedName>
</protein>
<name>A0A9W4P641_9EURO</name>
<evidence type="ECO:0000256" key="1">
    <source>
        <dbReference type="SAM" id="MobiDB-lite"/>
    </source>
</evidence>
<feature type="compositionally biased region" description="Basic and acidic residues" evidence="1">
    <location>
        <begin position="983"/>
        <end position="992"/>
    </location>
</feature>
<evidence type="ECO:0000313" key="3">
    <source>
        <dbReference type="Proteomes" id="UP001154252"/>
    </source>
</evidence>